<sequence length="63" mass="7557">MLSTHVHVKIINNKTLKTETDLIDSIIFVFLQKSFFQRFNHNMLIFKRLKFSSISRFAARIDR</sequence>
<accession>A0A0L7T0S9</accession>
<dbReference type="PATRIC" id="fig|1560201.3.peg.2978"/>
<evidence type="ECO:0000313" key="3">
    <source>
        <dbReference type="Proteomes" id="UP000036851"/>
    </source>
</evidence>
<evidence type="ECO:0000313" key="1">
    <source>
        <dbReference type="EMBL" id="KOC88992.1"/>
    </source>
</evidence>
<dbReference type="EMBL" id="JRXE01000019">
    <property type="protein sequence ID" value="KOC88992.1"/>
    <property type="molecule type" value="Genomic_DNA"/>
</dbReference>
<comment type="caution">
    <text evidence="1">The sequence shown here is derived from an EMBL/GenBank/DDBJ whole genome shotgun (WGS) entry which is preliminary data.</text>
</comment>
<keyword evidence="4" id="KW-1185">Reference proteome</keyword>
<protein>
    <submittedName>
        <fullName evidence="1">Uncharacterized protein</fullName>
    </submittedName>
</protein>
<gene>
    <name evidence="1" type="ORF">NG42_14015</name>
    <name evidence="2" type="ORF">NG43_12840</name>
</gene>
<name>A0A0L7T0S9_9GAMM</name>
<reference evidence="3 4" key="1">
    <citation type="journal article" date="2015" name="Int. J. Syst. Evol. Microbiol.">
        <title>Erwinia iniecta sp. nov., isolated from Russian wheat aphids (Diuraphis noxia).</title>
        <authorList>
            <person name="Campillo T."/>
            <person name="Luna E."/>
            <person name="Portier P."/>
            <person name="Fischer-Le Saux M."/>
            <person name="Lapitan N."/>
            <person name="Tisserat N.A."/>
            <person name="Leach J.E."/>
        </authorList>
    </citation>
    <scope>NUCLEOTIDE SEQUENCE [LARGE SCALE GENOMIC DNA]</scope>
    <source>
        <strain evidence="1 4">B120</strain>
        <strain evidence="2 3">B149</strain>
    </source>
</reference>
<dbReference type="Proteomes" id="UP000036851">
    <property type="component" value="Unassembled WGS sequence"/>
</dbReference>
<evidence type="ECO:0000313" key="2">
    <source>
        <dbReference type="EMBL" id="KOC92639.1"/>
    </source>
</evidence>
<dbReference type="Proteomes" id="UP000037088">
    <property type="component" value="Unassembled WGS sequence"/>
</dbReference>
<dbReference type="EMBL" id="JRXF01000019">
    <property type="protein sequence ID" value="KOC92639.1"/>
    <property type="molecule type" value="Genomic_DNA"/>
</dbReference>
<organism evidence="1 4">
    <name type="scientific">Winslowiella iniecta</name>
    <dbReference type="NCBI Taxonomy" id="1560201"/>
    <lineage>
        <taxon>Bacteria</taxon>
        <taxon>Pseudomonadati</taxon>
        <taxon>Pseudomonadota</taxon>
        <taxon>Gammaproteobacteria</taxon>
        <taxon>Enterobacterales</taxon>
        <taxon>Erwiniaceae</taxon>
        <taxon>Winslowiella</taxon>
    </lineage>
</organism>
<proteinExistence type="predicted"/>
<evidence type="ECO:0000313" key="4">
    <source>
        <dbReference type="Proteomes" id="UP000037088"/>
    </source>
</evidence>
<dbReference type="AlphaFoldDB" id="A0A0L7T0S9"/>